<proteinExistence type="predicted"/>
<organism evidence="2 3">
    <name type="scientific">Linum trigynum</name>
    <dbReference type="NCBI Taxonomy" id="586398"/>
    <lineage>
        <taxon>Eukaryota</taxon>
        <taxon>Viridiplantae</taxon>
        <taxon>Streptophyta</taxon>
        <taxon>Embryophyta</taxon>
        <taxon>Tracheophyta</taxon>
        <taxon>Spermatophyta</taxon>
        <taxon>Magnoliopsida</taxon>
        <taxon>eudicotyledons</taxon>
        <taxon>Gunneridae</taxon>
        <taxon>Pentapetalae</taxon>
        <taxon>rosids</taxon>
        <taxon>fabids</taxon>
        <taxon>Malpighiales</taxon>
        <taxon>Linaceae</taxon>
        <taxon>Linum</taxon>
    </lineage>
</organism>
<name>A0AAV2CI32_9ROSI</name>
<dbReference type="AlphaFoldDB" id="A0AAV2CI32"/>
<evidence type="ECO:0000313" key="2">
    <source>
        <dbReference type="EMBL" id="CAL1355953.1"/>
    </source>
</evidence>
<dbReference type="EMBL" id="OZ034813">
    <property type="protein sequence ID" value="CAL1355953.1"/>
    <property type="molecule type" value="Genomic_DNA"/>
</dbReference>
<keyword evidence="3" id="KW-1185">Reference proteome</keyword>
<protein>
    <submittedName>
        <fullName evidence="2">Uncharacterized protein</fullName>
    </submittedName>
</protein>
<evidence type="ECO:0000256" key="1">
    <source>
        <dbReference type="SAM" id="MobiDB-lite"/>
    </source>
</evidence>
<sequence length="91" mass="10296">MRQIGGRGSTIPAECDLGCRGEKRENLLHQQSKQQQTSPPPPVSSMAVPFRRTRKKQKEGRELNSMLTRTNAVSSLTFMFLPSAYCFIPER</sequence>
<dbReference type="Proteomes" id="UP001497516">
    <property type="component" value="Chromosome 1"/>
</dbReference>
<evidence type="ECO:0000313" key="3">
    <source>
        <dbReference type="Proteomes" id="UP001497516"/>
    </source>
</evidence>
<reference evidence="2 3" key="1">
    <citation type="submission" date="2024-04" db="EMBL/GenBank/DDBJ databases">
        <authorList>
            <person name="Fracassetti M."/>
        </authorList>
    </citation>
    <scope>NUCLEOTIDE SEQUENCE [LARGE SCALE GENOMIC DNA]</scope>
</reference>
<accession>A0AAV2CI32</accession>
<feature type="region of interest" description="Disordered" evidence="1">
    <location>
        <begin position="22"/>
        <end position="62"/>
    </location>
</feature>
<gene>
    <name evidence="2" type="ORF">LTRI10_LOCUS3681</name>
</gene>